<dbReference type="Gene3D" id="3.30.1490.300">
    <property type="match status" value="1"/>
</dbReference>
<reference evidence="1" key="1">
    <citation type="journal article" name="DNA Res.">
        <title>The physiological potential of anammox bacteria as revealed by their core genome structure.</title>
        <authorList>
            <person name="Okubo T."/>
            <person name="Toyoda A."/>
            <person name="Fukuhara K."/>
            <person name="Uchiyama I."/>
            <person name="Harigaya Y."/>
            <person name="Kuroiwa M."/>
            <person name="Suzuki T."/>
            <person name="Murakami Y."/>
            <person name="Suwa Y."/>
            <person name="Takami H."/>
        </authorList>
    </citation>
    <scope>NUCLEOTIDE SEQUENCE</scope>
    <source>
        <strain evidence="1">317325-2</strain>
    </source>
</reference>
<sequence>MIHSLEEFGLGIDFGSRVVKTLSLRRSAGRVDIQAAGLLEFDPGIVEEGVVTSPKPLAARLAKHLEGAGIPLHSAVFSIPSQLATLRWVSLPPLLGQDLRDAARYKVKRHIPFSVEAAYIEASTPDVPDGAETGPSLVFAVPKAIVDSRAEVLEYAGIEPVSAELEASALLRVVERNLNQRSALWRDASLTIIDMGSNNAHMYVVQNQRLQFMRSIRFGSERIARAVALELGIPQDRAEELLGAELTELDENGVLHVEVEGLPARVSVHSEVDKLHTEFVRLLRYFRSLHPERSYAGILDHVILCGGLGGLRGFAEYVQRTVGLRVERARPFAGMVGKFSKEAFTNIVNRQEAYTVSVGLAMSHLESRDLRQGTDDATREFVWARAS</sequence>
<protein>
    <submittedName>
        <fullName evidence="1">Type IV pilus assembly protein PilM</fullName>
    </submittedName>
</protein>
<dbReference type="Proteomes" id="UP000662873">
    <property type="component" value="Chromosome"/>
</dbReference>
<dbReference type="KEGG" id="npy:NPRO_22580"/>
<dbReference type="Pfam" id="PF11104">
    <property type="entry name" value="PilM_2"/>
    <property type="match status" value="1"/>
</dbReference>
<dbReference type="Gene3D" id="3.30.420.40">
    <property type="match status" value="2"/>
</dbReference>
<dbReference type="AlphaFoldDB" id="A0A809RAS6"/>
<proteinExistence type="predicted"/>
<evidence type="ECO:0000313" key="1">
    <source>
        <dbReference type="EMBL" id="BBO24663.1"/>
    </source>
</evidence>
<dbReference type="InterPro" id="IPR043129">
    <property type="entry name" value="ATPase_NBD"/>
</dbReference>
<dbReference type="InterPro" id="IPR050696">
    <property type="entry name" value="FtsA/MreB"/>
</dbReference>
<dbReference type="InterPro" id="IPR005883">
    <property type="entry name" value="PilM"/>
</dbReference>
<dbReference type="NCBIfam" id="TIGR01175">
    <property type="entry name" value="pilM"/>
    <property type="match status" value="1"/>
</dbReference>
<dbReference type="CDD" id="cd24049">
    <property type="entry name" value="ASKHA_NBD_PilM"/>
    <property type="match status" value="1"/>
</dbReference>
<gene>
    <name evidence="1" type="ORF">NPRO_22580</name>
</gene>
<evidence type="ECO:0000313" key="2">
    <source>
        <dbReference type="Proteomes" id="UP000662873"/>
    </source>
</evidence>
<dbReference type="PANTHER" id="PTHR32432:SF3">
    <property type="entry name" value="ETHANOLAMINE UTILIZATION PROTEIN EUTJ"/>
    <property type="match status" value="1"/>
</dbReference>
<name>A0A809RAS6_9BACT</name>
<dbReference type="PANTHER" id="PTHR32432">
    <property type="entry name" value="CELL DIVISION PROTEIN FTSA-RELATED"/>
    <property type="match status" value="1"/>
</dbReference>
<accession>A0A809RAS6</accession>
<organism evidence="1 2">
    <name type="scientific">Candidatus Nitrosymbiomonas proteolyticus</name>
    <dbReference type="NCBI Taxonomy" id="2608984"/>
    <lineage>
        <taxon>Bacteria</taxon>
        <taxon>Bacillati</taxon>
        <taxon>Armatimonadota</taxon>
        <taxon>Armatimonadota incertae sedis</taxon>
        <taxon>Candidatus Nitrosymbiomonas</taxon>
    </lineage>
</organism>
<dbReference type="EMBL" id="AP021858">
    <property type="protein sequence ID" value="BBO24663.1"/>
    <property type="molecule type" value="Genomic_DNA"/>
</dbReference>
<dbReference type="SUPFAM" id="SSF53067">
    <property type="entry name" value="Actin-like ATPase domain"/>
    <property type="match status" value="2"/>
</dbReference>